<dbReference type="EMBL" id="BSCI01000019">
    <property type="protein sequence ID" value="GLG88158.1"/>
    <property type="molecule type" value="Genomic_DNA"/>
</dbReference>
<evidence type="ECO:0000313" key="12">
    <source>
        <dbReference type="Proteomes" id="UP000285693"/>
    </source>
</evidence>
<reference evidence="4" key="5">
    <citation type="submission" date="2022-09" db="EMBL/GenBank/DDBJ databases">
        <title>Draft genome sequence of Coprococcus comes strain 31264.</title>
        <authorList>
            <person name="Atsushi H."/>
            <person name="Moriya O."/>
            <person name="Mitsuo S."/>
        </authorList>
    </citation>
    <scope>NUCLEOTIDE SEQUENCE</scope>
    <source>
        <strain evidence="4">JCM 31264</strain>
    </source>
</reference>
<evidence type="ECO:0000313" key="11">
    <source>
        <dbReference type="Proteomes" id="UP000283360"/>
    </source>
</evidence>
<evidence type="ECO:0000313" key="14">
    <source>
        <dbReference type="Proteomes" id="UP000554488"/>
    </source>
</evidence>
<reference evidence="4" key="6">
    <citation type="submission" date="2022-11" db="EMBL/GenBank/DDBJ databases">
        <title>Draft genome sequence of Coprococcus comes strain 31264.</title>
        <authorList>
            <person name="Hisatomi A."/>
            <person name="Ohkuma M."/>
            <person name="Sakamoto M."/>
        </authorList>
    </citation>
    <scope>NUCLEOTIDE SEQUENCE</scope>
    <source>
        <strain evidence="4">JCM 31264</strain>
    </source>
</reference>
<dbReference type="EMBL" id="QRXJ01000013">
    <property type="protein sequence ID" value="RGT89043.1"/>
    <property type="molecule type" value="Genomic_DNA"/>
</dbReference>
<reference evidence="5 14" key="4">
    <citation type="submission" date="2020-07" db="EMBL/GenBank/DDBJ databases">
        <title>Bacterial metabolism rescues the inhibition of intestinal drug absorption by food and drug additives.</title>
        <authorList>
            <person name="Zou L."/>
            <person name="Spanogiannopoulos P."/>
            <person name="Chien H.-C."/>
            <person name="Pieper L.M."/>
            <person name="Cai W."/>
            <person name="Khuri N."/>
            <person name="Pottel J."/>
            <person name="Vora B."/>
            <person name="Ni Z."/>
            <person name="Tsakalozou E."/>
            <person name="Zhang W."/>
            <person name="Shoichet B.K."/>
            <person name="Giacomini K.M."/>
            <person name="Turnbaugh P.J."/>
        </authorList>
    </citation>
    <scope>NUCLEOTIDE SEQUENCE [LARGE SCALE GENOMIC DNA]</scope>
    <source>
        <strain evidence="5 14">F22</strain>
    </source>
</reference>
<evidence type="ECO:0000313" key="10">
    <source>
        <dbReference type="Proteomes" id="UP000095727"/>
    </source>
</evidence>
<reference evidence="9 10" key="1">
    <citation type="submission" date="2015-09" db="EMBL/GenBank/DDBJ databases">
        <authorList>
            <consortium name="Pathogen Informatics"/>
        </authorList>
    </citation>
    <scope>NUCLEOTIDE SEQUENCE [LARGE SCALE GENOMIC DNA]</scope>
    <source>
        <strain evidence="3 9">2789STDY5834866</strain>
        <strain evidence="2 10">2789STDY5834962</strain>
    </source>
</reference>
<dbReference type="Proteomes" id="UP000095362">
    <property type="component" value="Unassembled WGS sequence"/>
</dbReference>
<evidence type="ECO:0000313" key="13">
    <source>
        <dbReference type="Proteomes" id="UP000286595"/>
    </source>
</evidence>
<dbReference type="EMBL" id="QRXY01000013">
    <property type="protein sequence ID" value="RGU44970.1"/>
    <property type="molecule type" value="Genomic_DNA"/>
</dbReference>
<dbReference type="OrthoDB" id="1828164at2"/>
<dbReference type="Proteomes" id="UP000283360">
    <property type="component" value="Unassembled WGS sequence"/>
</dbReference>
<dbReference type="EMBL" id="JABWDC010000054">
    <property type="protein sequence ID" value="NUN87371.1"/>
    <property type="molecule type" value="Genomic_DNA"/>
</dbReference>
<dbReference type="Proteomes" id="UP000286595">
    <property type="component" value="Unassembled WGS sequence"/>
</dbReference>
<evidence type="ECO:0000256" key="1">
    <source>
        <dbReference type="SAM" id="Phobius"/>
    </source>
</evidence>
<dbReference type="InterPro" id="IPR025648">
    <property type="entry name" value="DUF4358"/>
</dbReference>
<dbReference type="EMBL" id="QRIM01000003">
    <property type="protein sequence ID" value="RHG61860.1"/>
    <property type="molecule type" value="Genomic_DNA"/>
</dbReference>
<dbReference type="Pfam" id="PF14270">
    <property type="entry name" value="DUF4358"/>
    <property type="match status" value="1"/>
</dbReference>
<evidence type="ECO:0000313" key="5">
    <source>
        <dbReference type="EMBL" id="NUN87371.1"/>
    </source>
</evidence>
<dbReference type="EMBL" id="CYXR01000035">
    <property type="protein sequence ID" value="CUN16418.1"/>
    <property type="molecule type" value="Genomic_DNA"/>
</dbReference>
<organism evidence="7 12">
    <name type="scientific">Coprococcus comes</name>
    <dbReference type="NCBI Taxonomy" id="410072"/>
    <lineage>
        <taxon>Bacteria</taxon>
        <taxon>Bacillati</taxon>
        <taxon>Bacillota</taxon>
        <taxon>Clostridia</taxon>
        <taxon>Lachnospirales</taxon>
        <taxon>Lachnospiraceae</taxon>
        <taxon>Coprococcus</taxon>
    </lineage>
</organism>
<reference evidence="11 12" key="2">
    <citation type="submission" date="2018-08" db="EMBL/GenBank/DDBJ databases">
        <title>A genome reference for cultivated species of the human gut microbiota.</title>
        <authorList>
            <person name="Zou Y."/>
            <person name="Xue W."/>
            <person name="Luo G."/>
        </authorList>
    </citation>
    <scope>NUCLEOTIDE SEQUENCE [LARGE SCALE GENOMIC DNA]</scope>
    <source>
        <strain evidence="7 12">AF16-31</strain>
        <strain evidence="6 11">AF18-12LB</strain>
        <strain evidence="8 13">AM22-12LB</strain>
    </source>
</reference>
<reference evidence="5 14" key="3">
    <citation type="submission" date="2020-04" db="EMBL/GenBank/DDBJ databases">
        <authorList>
            <person name="Pieper L."/>
        </authorList>
    </citation>
    <scope>NUCLEOTIDE SEQUENCE [LARGE SCALE GENOMIC DNA]</scope>
    <source>
        <strain evidence="5 14">F22</strain>
    </source>
</reference>
<accession>A0A174Q7S2</accession>
<proteinExistence type="predicted"/>
<evidence type="ECO:0000313" key="4">
    <source>
        <dbReference type="EMBL" id="GLG88158.1"/>
    </source>
</evidence>
<dbReference type="EMBL" id="CYZK01000012">
    <property type="protein sequence ID" value="CUO39531.1"/>
    <property type="molecule type" value="Genomic_DNA"/>
</dbReference>
<gene>
    <name evidence="4" type="ORF">comes_27050</name>
    <name evidence="8" type="ORF">DW252_02955</name>
    <name evidence="7" type="ORF">DWW65_10965</name>
    <name evidence="6" type="ORF">DWX03_10675</name>
    <name evidence="3" type="ORF">ERS852481_01984</name>
    <name evidence="2" type="ORF">ERS852574_03103</name>
    <name evidence="5" type="ORF">HUU93_12340</name>
</gene>
<evidence type="ECO:0000313" key="9">
    <source>
        <dbReference type="Proteomes" id="UP000095362"/>
    </source>
</evidence>
<dbReference type="RefSeq" id="WP_022220849.1">
    <property type="nucleotide sequence ID" value="NZ_BSCI01000019.1"/>
</dbReference>
<evidence type="ECO:0000313" key="6">
    <source>
        <dbReference type="EMBL" id="RGT89043.1"/>
    </source>
</evidence>
<evidence type="ECO:0000313" key="7">
    <source>
        <dbReference type="EMBL" id="RGU44970.1"/>
    </source>
</evidence>
<evidence type="ECO:0000313" key="3">
    <source>
        <dbReference type="EMBL" id="CUO39531.1"/>
    </source>
</evidence>
<keyword evidence="11" id="KW-1185">Reference proteome</keyword>
<sequence>MTKKKGEFTVLRNIRAGMVIILLIYIGLIFQSKGDSDTPFADVQKAVVDAADDKNMTLAGTQEIKRFYGINPKDYEDITLYYTNETMGVNELLLVKTKDENEAEAVEKAAEQRKKTQLDNFEGYGAEQVKLLDASIIKTKGTYVLFVISPKAETVEKAFTKSLK</sequence>
<keyword evidence="1" id="KW-0812">Transmembrane</keyword>
<dbReference type="GeneID" id="92825545"/>
<name>A0A174Q7S2_9FIRM</name>
<dbReference type="Proteomes" id="UP000095727">
    <property type="component" value="Unassembled WGS sequence"/>
</dbReference>
<dbReference type="STRING" id="410072.ERS852525_02521"/>
<dbReference type="PaxDb" id="410072-ERS852525_02521"/>
<keyword evidence="1" id="KW-1133">Transmembrane helix</keyword>
<dbReference type="Proteomes" id="UP000285693">
    <property type="component" value="Unassembled WGS sequence"/>
</dbReference>
<feature type="transmembrane region" description="Helical" evidence="1">
    <location>
        <begin position="12"/>
        <end position="30"/>
    </location>
</feature>
<protein>
    <submittedName>
        <fullName evidence="7">DUF4358 domain-containing protein</fullName>
    </submittedName>
</protein>
<evidence type="ECO:0000313" key="8">
    <source>
        <dbReference type="EMBL" id="RHG61860.1"/>
    </source>
</evidence>
<keyword evidence="1" id="KW-0472">Membrane</keyword>
<evidence type="ECO:0000313" key="2">
    <source>
        <dbReference type="EMBL" id="CUN16418.1"/>
    </source>
</evidence>
<dbReference type="AlphaFoldDB" id="A0A174Q7S2"/>
<dbReference type="Proteomes" id="UP000554488">
    <property type="component" value="Unassembled WGS sequence"/>
</dbReference>
<dbReference type="Proteomes" id="UP001145109">
    <property type="component" value="Unassembled WGS sequence"/>
</dbReference>